<dbReference type="InterPro" id="IPR051786">
    <property type="entry name" value="ASN_synthetase/amidase"/>
</dbReference>
<dbReference type="Pfam" id="PF13522">
    <property type="entry name" value="GATase_6"/>
    <property type="match status" value="1"/>
</dbReference>
<dbReference type="InterPro" id="IPR006426">
    <property type="entry name" value="Asn_synth_AEB"/>
</dbReference>
<dbReference type="InterPro" id="IPR029055">
    <property type="entry name" value="Ntn_hydrolases_N"/>
</dbReference>
<dbReference type="PANTHER" id="PTHR43284:SF1">
    <property type="entry name" value="ASPARAGINE SYNTHETASE"/>
    <property type="match status" value="1"/>
</dbReference>
<evidence type="ECO:0000313" key="9">
    <source>
        <dbReference type="EMBL" id="GAC05692.1"/>
    </source>
</evidence>
<comment type="pathway">
    <text evidence="1">Amino-acid biosynthesis; L-asparagine biosynthesis; L-asparagine from L-aspartate (L-Gln route): step 1/1.</text>
</comment>
<dbReference type="SUPFAM" id="SSF56235">
    <property type="entry name" value="N-terminal nucleophile aminohydrolases (Ntn hydrolases)"/>
    <property type="match status" value="1"/>
</dbReference>
<accession>A0ABQ0I8K4</accession>
<evidence type="ECO:0000256" key="7">
    <source>
        <dbReference type="ARBA" id="ARBA00048741"/>
    </source>
</evidence>
<evidence type="ECO:0000256" key="6">
    <source>
        <dbReference type="ARBA" id="ARBA00022962"/>
    </source>
</evidence>
<dbReference type="SUPFAM" id="SSF52402">
    <property type="entry name" value="Adenine nucleotide alpha hydrolases-like"/>
    <property type="match status" value="1"/>
</dbReference>
<organism evidence="9 10">
    <name type="scientific">Paraglaciecola agarilytica NO2</name>
    <dbReference type="NCBI Taxonomy" id="1125747"/>
    <lineage>
        <taxon>Bacteria</taxon>
        <taxon>Pseudomonadati</taxon>
        <taxon>Pseudomonadota</taxon>
        <taxon>Gammaproteobacteria</taxon>
        <taxon>Alteromonadales</taxon>
        <taxon>Alteromonadaceae</taxon>
        <taxon>Paraglaciecola</taxon>
    </lineage>
</organism>
<gene>
    <name evidence="9" type="primary">asnB</name>
    <name evidence="9" type="ORF">GAGA_2853</name>
</gene>
<dbReference type="RefSeq" id="WP_008304448.1">
    <property type="nucleotide sequence ID" value="NZ_BAEK01000042.1"/>
</dbReference>
<evidence type="ECO:0000256" key="4">
    <source>
        <dbReference type="ARBA" id="ARBA00022741"/>
    </source>
</evidence>
<keyword evidence="4" id="KW-0547">Nucleotide-binding</keyword>
<dbReference type="Pfam" id="PF00733">
    <property type="entry name" value="Asn_synthase"/>
    <property type="match status" value="1"/>
</dbReference>
<dbReference type="InterPro" id="IPR033738">
    <property type="entry name" value="AsnB_N"/>
</dbReference>
<dbReference type="InterPro" id="IPR001962">
    <property type="entry name" value="Asn_synthase"/>
</dbReference>
<dbReference type="EMBL" id="BAEK01000042">
    <property type="protein sequence ID" value="GAC05692.1"/>
    <property type="molecule type" value="Genomic_DNA"/>
</dbReference>
<evidence type="ECO:0000259" key="8">
    <source>
        <dbReference type="PROSITE" id="PS51278"/>
    </source>
</evidence>
<dbReference type="CDD" id="cd01991">
    <property type="entry name" value="Asn_synthase_B_C"/>
    <property type="match status" value="1"/>
</dbReference>
<keyword evidence="6" id="KW-0315">Glutamine amidotransferase</keyword>
<dbReference type="PROSITE" id="PS51278">
    <property type="entry name" value="GATASE_TYPE_2"/>
    <property type="match status" value="1"/>
</dbReference>
<dbReference type="InterPro" id="IPR017932">
    <property type="entry name" value="GATase_2_dom"/>
</dbReference>
<protein>
    <recommendedName>
        <fullName evidence="3">asparagine synthase (glutamine-hydrolyzing)</fullName>
        <ecNumber evidence="3">6.3.5.4</ecNumber>
    </recommendedName>
</protein>
<evidence type="ECO:0000256" key="3">
    <source>
        <dbReference type="ARBA" id="ARBA00012737"/>
    </source>
</evidence>
<dbReference type="GO" id="GO:0004066">
    <property type="term" value="F:asparagine synthase (glutamine-hydrolyzing) activity"/>
    <property type="evidence" value="ECO:0007669"/>
    <property type="project" value="UniProtKB-EC"/>
</dbReference>
<evidence type="ECO:0000256" key="1">
    <source>
        <dbReference type="ARBA" id="ARBA00005187"/>
    </source>
</evidence>
<keyword evidence="9" id="KW-0436">Ligase</keyword>
<keyword evidence="10" id="KW-1185">Reference proteome</keyword>
<proteinExistence type="inferred from homology"/>
<comment type="caution">
    <text evidence="9">The sequence shown here is derived from an EMBL/GenBank/DDBJ whole genome shotgun (WGS) entry which is preliminary data.</text>
</comment>
<dbReference type="PANTHER" id="PTHR43284">
    <property type="entry name" value="ASPARAGINE SYNTHETASE (GLUTAMINE-HYDROLYZING)"/>
    <property type="match status" value="1"/>
</dbReference>
<dbReference type="NCBIfam" id="TIGR01536">
    <property type="entry name" value="asn_synth_AEB"/>
    <property type="match status" value="1"/>
</dbReference>
<dbReference type="EC" id="6.3.5.4" evidence="3"/>
<feature type="domain" description="Glutamine amidotransferase type-2" evidence="8">
    <location>
        <begin position="2"/>
        <end position="212"/>
    </location>
</feature>
<dbReference type="Gene3D" id="3.40.50.620">
    <property type="entry name" value="HUPs"/>
    <property type="match status" value="2"/>
</dbReference>
<evidence type="ECO:0000256" key="5">
    <source>
        <dbReference type="ARBA" id="ARBA00022840"/>
    </source>
</evidence>
<evidence type="ECO:0000313" key="10">
    <source>
        <dbReference type="Proteomes" id="UP000008372"/>
    </source>
</evidence>
<dbReference type="Proteomes" id="UP000008372">
    <property type="component" value="Unassembled WGS sequence"/>
</dbReference>
<keyword evidence="5" id="KW-0067">ATP-binding</keyword>
<dbReference type="PIRSF" id="PIRSF001589">
    <property type="entry name" value="Asn_synthetase_glu-h"/>
    <property type="match status" value="1"/>
</dbReference>
<comment type="similarity">
    <text evidence="2">Belongs to the asparagine synthetase family.</text>
</comment>
<dbReference type="CDD" id="cd00712">
    <property type="entry name" value="AsnB"/>
    <property type="match status" value="1"/>
</dbReference>
<dbReference type="Gene3D" id="3.60.20.10">
    <property type="entry name" value="Glutamine Phosphoribosylpyrophosphate, subunit 1, domain 1"/>
    <property type="match status" value="1"/>
</dbReference>
<name>A0ABQ0I8K4_9ALTE</name>
<reference evidence="9 10" key="1">
    <citation type="journal article" date="2014" name="Environ. Microbiol.">
        <title>Comparative genomics of the marine bacterial genus Glaciecola reveals the high degree of genomic diversity and genomic characteristic for cold adaptation.</title>
        <authorList>
            <person name="Qin Q.L."/>
            <person name="Xie B.B."/>
            <person name="Yu Y."/>
            <person name="Shu Y.L."/>
            <person name="Rong J.C."/>
            <person name="Zhang Y.J."/>
            <person name="Zhao D.L."/>
            <person name="Chen X.L."/>
            <person name="Zhang X.Y."/>
            <person name="Chen B."/>
            <person name="Zhou B.C."/>
            <person name="Zhang Y.Z."/>
        </authorList>
    </citation>
    <scope>NUCLEOTIDE SEQUENCE [LARGE SCALE GENOMIC DNA]</scope>
    <source>
        <strain evidence="9 10">NO2</strain>
    </source>
</reference>
<sequence>MCGINGLFRLRTSSMANIIQTMNVALNHRGPDDNGVWESELGLAMGHTRLAIQDLSHDGHQPMHSACHRYVMVFNGEVYNFEEIRQSLSQKYFRGHSDSEVILSAIAEFGLERALRKFNGMFALAIWDKQQKTLSLARDRVGKKPLYFGRSNSNFCFSSELKALKAIPDFQPKLDMQALGQYMRFNYIPAPYSIYEGIYKLEPGSFVTLTIEELSSKTNLLEKCQKYWSALDVAQHHFTHPFTGSLEDAQSHLTDLLEDSTRLRMISDVPFGVLLSGGIDSSLVASMMQKQSSFPVNSFSIGFSNSDKDEAHLAKNIASYLGTSHNELYVSGQDALNLVPDIGKYYDEPFADSSQIPTFIVSKLARSKVTVALSGDGGDELFYGYNRYFRNINNWQTSQKVPDILKRIVSSQLYRYGTKQKLGLAASKYANEIGATNVLEMYMSRICKWVTPERLMLNPKIPAQHKLLEVSALNLPHPEQYLMLYDYLTYLCDDILVKTDRASMANSLELRSPLLDHRITEFAWSLPMSMKYQESKGKHILRRVLDAHIPNSLTNNPKHGFGAPVKSWLNGPLNDWAEDLLAKDKLEQQGIFNCEKVTSLWSDFKHKKKKYHTQLWNMLMFQSWYQNQ</sequence>
<dbReference type="InterPro" id="IPR014729">
    <property type="entry name" value="Rossmann-like_a/b/a_fold"/>
</dbReference>
<comment type="catalytic activity">
    <reaction evidence="7">
        <text>L-aspartate + L-glutamine + ATP + H2O = L-asparagine + L-glutamate + AMP + diphosphate + H(+)</text>
        <dbReference type="Rhea" id="RHEA:12228"/>
        <dbReference type="ChEBI" id="CHEBI:15377"/>
        <dbReference type="ChEBI" id="CHEBI:15378"/>
        <dbReference type="ChEBI" id="CHEBI:29985"/>
        <dbReference type="ChEBI" id="CHEBI:29991"/>
        <dbReference type="ChEBI" id="CHEBI:30616"/>
        <dbReference type="ChEBI" id="CHEBI:33019"/>
        <dbReference type="ChEBI" id="CHEBI:58048"/>
        <dbReference type="ChEBI" id="CHEBI:58359"/>
        <dbReference type="ChEBI" id="CHEBI:456215"/>
        <dbReference type="EC" id="6.3.5.4"/>
    </reaction>
</comment>
<evidence type="ECO:0000256" key="2">
    <source>
        <dbReference type="ARBA" id="ARBA00005752"/>
    </source>
</evidence>